<accession>A0ACC0A4P3</accession>
<gene>
    <name evidence="1" type="ORF">M9H77_32119</name>
</gene>
<evidence type="ECO:0000313" key="2">
    <source>
        <dbReference type="Proteomes" id="UP001060085"/>
    </source>
</evidence>
<proteinExistence type="predicted"/>
<reference evidence="2" key="1">
    <citation type="journal article" date="2023" name="Nat. Plants">
        <title>Single-cell RNA sequencing provides a high-resolution roadmap for understanding the multicellular compartmentation of specialized metabolism.</title>
        <authorList>
            <person name="Sun S."/>
            <person name="Shen X."/>
            <person name="Li Y."/>
            <person name="Li Y."/>
            <person name="Wang S."/>
            <person name="Li R."/>
            <person name="Zhang H."/>
            <person name="Shen G."/>
            <person name="Guo B."/>
            <person name="Wei J."/>
            <person name="Xu J."/>
            <person name="St-Pierre B."/>
            <person name="Chen S."/>
            <person name="Sun C."/>
        </authorList>
    </citation>
    <scope>NUCLEOTIDE SEQUENCE [LARGE SCALE GENOMIC DNA]</scope>
</reference>
<comment type="caution">
    <text evidence="1">The sequence shown here is derived from an EMBL/GenBank/DDBJ whole genome shotgun (WGS) entry which is preliminary data.</text>
</comment>
<name>A0ACC0A4P3_CATRO</name>
<evidence type="ECO:0000313" key="1">
    <source>
        <dbReference type="EMBL" id="KAI5654932.1"/>
    </source>
</evidence>
<dbReference type="Proteomes" id="UP001060085">
    <property type="component" value="Linkage Group LG07"/>
</dbReference>
<sequence length="350" mass="38593">METGVSKAKKKALLVLSCIFLAMGTCGAPLLTRLYFIHGGRRTWLSTWLGSSGWPVTLLPLTIAYFIRRKTKGYNAQLVYMKLPTFIACIVLGVVLAPTNYLYTFGVGHLPVSTSTLIGATTLAFTAIFAFFIVKQKFTPYSINTIFLLTLGAASLALHAGADKPQNQSKKLYVLGFIMMFAAASLNGLIFPVMELVYKKSNQTVNYTLVMEVQMVISFFSTLCNTVVMIINKDFEGIAAESRKFELGETIYYVVLVSTAILWQLSVLGSVGILFGTSALVTGIMSSFLLPISEVLAVIFFHEKFGGEKGVALALSLWGFVSYLYGEWKLSKQKKNLTQEAEMIQYRVTP</sequence>
<keyword evidence="2" id="KW-1185">Reference proteome</keyword>
<dbReference type="EMBL" id="CM044707">
    <property type="protein sequence ID" value="KAI5654932.1"/>
    <property type="molecule type" value="Genomic_DNA"/>
</dbReference>
<organism evidence="1 2">
    <name type="scientific">Catharanthus roseus</name>
    <name type="common">Madagascar periwinkle</name>
    <name type="synonym">Vinca rosea</name>
    <dbReference type="NCBI Taxonomy" id="4058"/>
    <lineage>
        <taxon>Eukaryota</taxon>
        <taxon>Viridiplantae</taxon>
        <taxon>Streptophyta</taxon>
        <taxon>Embryophyta</taxon>
        <taxon>Tracheophyta</taxon>
        <taxon>Spermatophyta</taxon>
        <taxon>Magnoliopsida</taxon>
        <taxon>eudicotyledons</taxon>
        <taxon>Gunneridae</taxon>
        <taxon>Pentapetalae</taxon>
        <taxon>asterids</taxon>
        <taxon>lamiids</taxon>
        <taxon>Gentianales</taxon>
        <taxon>Apocynaceae</taxon>
        <taxon>Rauvolfioideae</taxon>
        <taxon>Vinceae</taxon>
        <taxon>Catharanthinae</taxon>
        <taxon>Catharanthus</taxon>
    </lineage>
</organism>
<protein>
    <submittedName>
        <fullName evidence="1">Uncharacterized protein</fullName>
    </submittedName>
</protein>